<dbReference type="SUPFAM" id="SSF69279">
    <property type="entry name" value="Phage tail proteins"/>
    <property type="match status" value="1"/>
</dbReference>
<dbReference type="Proteomes" id="UP000244223">
    <property type="component" value="Unassembled WGS sequence"/>
</dbReference>
<dbReference type="EMBL" id="QAON01000003">
    <property type="protein sequence ID" value="PTQ90270.1"/>
    <property type="molecule type" value="Genomic_DNA"/>
</dbReference>
<dbReference type="Pfam" id="PF05954">
    <property type="entry name" value="Phage_GPD"/>
    <property type="match status" value="1"/>
</dbReference>
<dbReference type="OrthoDB" id="9815473at2"/>
<protein>
    <recommendedName>
        <fullName evidence="3">Phage protein D</fullName>
    </recommendedName>
</protein>
<dbReference type="InterPro" id="IPR052726">
    <property type="entry name" value="Phage_Baseplate_Hub"/>
</dbReference>
<accession>A0A2T5J1F0</accession>
<keyword evidence="2" id="KW-1185">Reference proteome</keyword>
<sequence length="329" mass="36029">MNGHNEPDFKLIVGGIDISAKIQDRLESLTLTDNRGLEADELELVLDDGDGKLAIPKRGANIQLSLGWAETGLINKGSFTVDEVEHSGSPDKLSIKARSADFNDNIQAKKATSYHAKTLGEIVATIAKSHKLTPKVSKELASVNIAHVDQTDESDLNLLSRLAKDYDAIVTVKSGYLMLFKAGQATTVSGKAIPTITLTRQKGDQHRYSIVERDSNYTGVKTYWADKKGSKRQEVIVGSSDKLKVIRKTYKNEAEAKHAAQAELNRNKRNVATFSYTLALGRPEITPETPIKLNGFKAEINSHQWLVTKATHHLNGSGLTTGLELETLI</sequence>
<dbReference type="AlphaFoldDB" id="A0A2T5J1F0"/>
<dbReference type="RefSeq" id="WP_107864721.1">
    <property type="nucleotide sequence ID" value="NZ_QAON01000003.1"/>
</dbReference>
<evidence type="ECO:0000313" key="2">
    <source>
        <dbReference type="Proteomes" id="UP000244223"/>
    </source>
</evidence>
<proteinExistence type="predicted"/>
<evidence type="ECO:0008006" key="3">
    <source>
        <dbReference type="Google" id="ProtNLM"/>
    </source>
</evidence>
<evidence type="ECO:0000313" key="1">
    <source>
        <dbReference type="EMBL" id="PTQ90270.1"/>
    </source>
</evidence>
<organism evidence="1 2">
    <name type="scientific">Agitococcus lubricus</name>
    <dbReference type="NCBI Taxonomy" id="1077255"/>
    <lineage>
        <taxon>Bacteria</taxon>
        <taxon>Pseudomonadati</taxon>
        <taxon>Pseudomonadota</taxon>
        <taxon>Gammaproteobacteria</taxon>
        <taxon>Moraxellales</taxon>
        <taxon>Moraxellaceae</taxon>
        <taxon>Agitococcus</taxon>
    </lineage>
</organism>
<gene>
    <name evidence="1" type="ORF">C8N29_10323</name>
</gene>
<comment type="caution">
    <text evidence="1">The sequence shown here is derived from an EMBL/GenBank/DDBJ whole genome shotgun (WGS) entry which is preliminary data.</text>
</comment>
<name>A0A2T5J1F0_9GAMM</name>
<dbReference type="PANTHER" id="PTHR35862:SF3">
    <property type="entry name" value="FELS-2 PROPHAGE PROTEIN"/>
    <property type="match status" value="1"/>
</dbReference>
<reference evidence="1 2" key="1">
    <citation type="submission" date="2018-04" db="EMBL/GenBank/DDBJ databases">
        <title>Genomic Encyclopedia of Archaeal and Bacterial Type Strains, Phase II (KMG-II): from individual species to whole genera.</title>
        <authorList>
            <person name="Goeker M."/>
        </authorList>
    </citation>
    <scope>NUCLEOTIDE SEQUENCE [LARGE SCALE GENOMIC DNA]</scope>
    <source>
        <strain evidence="1 2">DSM 5822</strain>
    </source>
</reference>
<dbReference type="PANTHER" id="PTHR35862">
    <property type="entry name" value="FELS-2 PROPHAGE PROTEIN"/>
    <property type="match status" value="1"/>
</dbReference>